<dbReference type="PANTHER" id="PTHR46832">
    <property type="entry name" value="5'-METHYLTHIOADENOSINE/S-ADENOSYLHOMOCYSTEINE NUCLEOSIDASE"/>
    <property type="match status" value="1"/>
</dbReference>
<dbReference type="SUPFAM" id="SSF53167">
    <property type="entry name" value="Purine and uridine phosphorylases"/>
    <property type="match status" value="1"/>
</dbReference>
<sequence>MIPSPIRLGIISAMHQEQAGLIDNLLDAHTIRRGMRDYVTGSLWDIDCVCVLSRLGKVAAAATAATLIERFGVTHIVFTGVAGAGDRDVRVGDIVIARQLVQHDLDASPLFPRHEVPLTGQSLFVPDQRLTDQLLQAAGDFLDQDFPAVIDIADRDAFRLHRPRIHQGLIASGDEFISKRTRLEELKTALPELQAVEMEGAAVAQVCFEFGVPYAVIRTISDAANEDAPVDFLKFIERVASRYAFGIVRRLCANG</sequence>
<dbReference type="GO" id="GO:0008930">
    <property type="term" value="F:methylthioadenosine nucleosidase activity"/>
    <property type="evidence" value="ECO:0007669"/>
    <property type="project" value="InterPro"/>
</dbReference>
<dbReference type="Pfam" id="PF01048">
    <property type="entry name" value="PNP_UDP_1"/>
    <property type="match status" value="1"/>
</dbReference>
<reference evidence="7 8" key="1">
    <citation type="submission" date="2018-09" db="EMBL/GenBank/DDBJ databases">
        <authorList>
            <person name="Zhu H."/>
        </authorList>
    </citation>
    <scope>NUCLEOTIDE SEQUENCE [LARGE SCALE GENOMIC DNA]</scope>
    <source>
        <strain evidence="7 8">K2R10-39</strain>
    </source>
</reference>
<keyword evidence="3" id="KW-0028">Amino-acid biosynthesis</keyword>
<evidence type="ECO:0000256" key="1">
    <source>
        <dbReference type="ARBA" id="ARBA00004945"/>
    </source>
</evidence>
<accession>A0A418X571</accession>
<dbReference type="GO" id="GO:0009164">
    <property type="term" value="P:nucleoside catabolic process"/>
    <property type="evidence" value="ECO:0007669"/>
    <property type="project" value="InterPro"/>
</dbReference>
<evidence type="ECO:0000256" key="3">
    <source>
        <dbReference type="ARBA" id="ARBA00022605"/>
    </source>
</evidence>
<feature type="domain" description="Nucleoside phosphorylase" evidence="6">
    <location>
        <begin position="7"/>
        <end position="251"/>
    </location>
</feature>
<dbReference type="EMBL" id="QYUN01000002">
    <property type="protein sequence ID" value="RJG07627.1"/>
    <property type="molecule type" value="Genomic_DNA"/>
</dbReference>
<dbReference type="CDD" id="cd09008">
    <property type="entry name" value="MTAN"/>
    <property type="match status" value="1"/>
</dbReference>
<comment type="caution">
    <text evidence="7">The sequence shown here is derived from an EMBL/GenBank/DDBJ whole genome shotgun (WGS) entry which is preliminary data.</text>
</comment>
<dbReference type="AlphaFoldDB" id="A0A418X571"/>
<proteinExistence type="predicted"/>
<gene>
    <name evidence="7" type="ORF">D3870_17935</name>
</gene>
<dbReference type="NCBIfam" id="NF004079">
    <property type="entry name" value="PRK05584.1"/>
    <property type="match status" value="1"/>
</dbReference>
<keyword evidence="8" id="KW-1185">Reference proteome</keyword>
<dbReference type="GO" id="GO:0019284">
    <property type="term" value="P:L-methionine salvage from S-adenosylmethionine"/>
    <property type="evidence" value="ECO:0007669"/>
    <property type="project" value="TreeGrafter"/>
</dbReference>
<dbReference type="InterPro" id="IPR000845">
    <property type="entry name" value="Nucleoside_phosphorylase_d"/>
</dbReference>
<name>A0A418X571_9BURK</name>
<dbReference type="OrthoDB" id="9792278at2"/>
<dbReference type="GO" id="GO:0019509">
    <property type="term" value="P:L-methionine salvage from methylthioadenosine"/>
    <property type="evidence" value="ECO:0007669"/>
    <property type="project" value="UniProtKB-UniPathway"/>
</dbReference>
<evidence type="ECO:0000256" key="4">
    <source>
        <dbReference type="ARBA" id="ARBA00022801"/>
    </source>
</evidence>
<dbReference type="Proteomes" id="UP000285190">
    <property type="component" value="Unassembled WGS sequence"/>
</dbReference>
<evidence type="ECO:0000313" key="8">
    <source>
        <dbReference type="Proteomes" id="UP000285190"/>
    </source>
</evidence>
<keyword evidence="4 7" id="KW-0378">Hydrolase</keyword>
<dbReference type="InterPro" id="IPR035994">
    <property type="entry name" value="Nucleoside_phosphorylase_sf"/>
</dbReference>
<evidence type="ECO:0000313" key="7">
    <source>
        <dbReference type="EMBL" id="RJG07627.1"/>
    </source>
</evidence>
<keyword evidence="7" id="KW-0326">Glycosidase</keyword>
<dbReference type="InterPro" id="IPR010049">
    <property type="entry name" value="MTA_SAH_Nsdase"/>
</dbReference>
<evidence type="ECO:0000256" key="2">
    <source>
        <dbReference type="ARBA" id="ARBA00011974"/>
    </source>
</evidence>
<dbReference type="PANTHER" id="PTHR46832:SF1">
    <property type="entry name" value="5'-METHYLTHIOADENOSINE_S-ADENOSYLHOMOCYSTEINE NUCLEOSIDASE"/>
    <property type="match status" value="1"/>
</dbReference>
<protein>
    <recommendedName>
        <fullName evidence="2">adenosylhomocysteine nucleosidase</fullName>
        <ecNumber evidence="2">3.2.2.9</ecNumber>
    </recommendedName>
</protein>
<dbReference type="NCBIfam" id="TIGR01704">
    <property type="entry name" value="MTA_SAH-Nsdase"/>
    <property type="match status" value="1"/>
</dbReference>
<dbReference type="RefSeq" id="WP_119741277.1">
    <property type="nucleotide sequence ID" value="NZ_QYUN01000002.1"/>
</dbReference>
<dbReference type="GO" id="GO:0008782">
    <property type="term" value="F:adenosylhomocysteine nucleosidase activity"/>
    <property type="evidence" value="ECO:0007669"/>
    <property type="project" value="UniProtKB-EC"/>
</dbReference>
<dbReference type="UniPathway" id="UPA00904">
    <property type="reaction ID" value="UER00871"/>
</dbReference>
<dbReference type="EC" id="3.2.2.9" evidence="2"/>
<organism evidence="7 8">
    <name type="scientific">Noviherbaspirillum cavernae</name>
    <dbReference type="NCBI Taxonomy" id="2320862"/>
    <lineage>
        <taxon>Bacteria</taxon>
        <taxon>Pseudomonadati</taxon>
        <taxon>Pseudomonadota</taxon>
        <taxon>Betaproteobacteria</taxon>
        <taxon>Burkholderiales</taxon>
        <taxon>Oxalobacteraceae</taxon>
        <taxon>Noviherbaspirillum</taxon>
    </lineage>
</organism>
<dbReference type="GO" id="GO:0005829">
    <property type="term" value="C:cytosol"/>
    <property type="evidence" value="ECO:0007669"/>
    <property type="project" value="TreeGrafter"/>
</dbReference>
<keyword evidence="5" id="KW-0486">Methionine biosynthesis</keyword>
<comment type="pathway">
    <text evidence="1">Amino-acid biosynthesis; L-methionine biosynthesis via salvage pathway; S-methyl-5-thio-alpha-D-ribose 1-phosphate from S-methyl-5'-thioadenosine (hydrolase route): step 1/2.</text>
</comment>
<evidence type="ECO:0000259" key="6">
    <source>
        <dbReference type="Pfam" id="PF01048"/>
    </source>
</evidence>
<dbReference type="Gene3D" id="3.40.50.1580">
    <property type="entry name" value="Nucleoside phosphorylase domain"/>
    <property type="match status" value="1"/>
</dbReference>
<evidence type="ECO:0000256" key="5">
    <source>
        <dbReference type="ARBA" id="ARBA00023167"/>
    </source>
</evidence>